<evidence type="ECO:0000259" key="3">
    <source>
        <dbReference type="PROSITE" id="PS51272"/>
    </source>
</evidence>
<sequence>MKRLKQAGTVAIASALLLTGAPQVWANESVIAADGMSVSSPVMPNKGQADPAEVKISKDQAIELAKKYIAIPEGYVLNSINLNSGGYPYGQAGANWSMNFSKTVKDHYYGNISITIDGTDGRLTNYYMNENDPERKPSYPPKADYKAAKQIADDWIAKMNAGEREQLRYDERDEQSFLTPLDGNYQYHIRYDRTVSGVPYTQNGVNVSVNGEGQVTSYSFQWDDTAAFEKVASPISLEQAVQAFRDKAKIELMYEIPYQAKGDRKPITTYQIGTFMIDAAKGEPWDQAGLPQAGGEERPLTDKPLADKPSPSLNLTKEQAVEKVTSTFTLPAGVKLQNASYNEYTNPDTGETTSVWNLNWSKPAVENEDNAKLAGSTAWATVDSKTGEIKNFNLNSLYVPMAEEKDVEAKVSQDEAKAKAAELVKKLLPGYTAELVPDTTPEKQIQPLLLKKMKTWDIRFKRVIDDVSAGGEAVFVNVDRETGDVIGFSNAISTSAYPTQKPQVISLEKAKDLLLAQYDIELGYEPDLSDARVYPDKIKLMIAAGEIAPGASPDAAGKSKEAKLVYKLMPKYFREPVVLDAVSGTWKNASTGEAVSLERVKADDIEGHWAQSELQLMLDYQALDVKDGKVSPDQSITRGEMIKMLVIAMNGGNGGIRYDANRTASFADVKAGSAYFAYVENAVDRGLLTPGTDFRPEDKMNREEMASLIVKALGLSGLAQHDAVFNDQFADKAKLKHLGEAAIVVGLGIMSPVDGSFEPEQEVSRADAATAFFRYLQKRAEIQDRKYPVYF</sequence>
<dbReference type="PROSITE" id="PS51272">
    <property type="entry name" value="SLH"/>
    <property type="match status" value="3"/>
</dbReference>
<comment type="caution">
    <text evidence="4">The sequence shown here is derived from an EMBL/GenBank/DDBJ whole genome shotgun (WGS) entry which is preliminary data.</text>
</comment>
<feature type="compositionally biased region" description="Basic and acidic residues" evidence="1">
    <location>
        <begin position="295"/>
        <end position="306"/>
    </location>
</feature>
<feature type="domain" description="SLH" evidence="3">
    <location>
        <begin position="724"/>
        <end position="786"/>
    </location>
</feature>
<keyword evidence="2" id="KW-0732">Signal</keyword>
<feature type="signal peptide" evidence="2">
    <location>
        <begin position="1"/>
        <end position="26"/>
    </location>
</feature>
<evidence type="ECO:0000256" key="2">
    <source>
        <dbReference type="SAM" id="SignalP"/>
    </source>
</evidence>
<dbReference type="EMBL" id="CAJVAS010000012">
    <property type="protein sequence ID" value="CAG7629125.1"/>
    <property type="molecule type" value="Genomic_DNA"/>
</dbReference>
<dbReference type="AlphaFoldDB" id="A0A916K5J0"/>
<name>A0A916K5J0_9BACL</name>
<evidence type="ECO:0000313" key="5">
    <source>
        <dbReference type="Proteomes" id="UP000693672"/>
    </source>
</evidence>
<dbReference type="Pfam" id="PF16244">
    <property type="entry name" value="DUF4901"/>
    <property type="match status" value="2"/>
</dbReference>
<dbReference type="Pfam" id="PF00395">
    <property type="entry name" value="SLH"/>
    <property type="match status" value="3"/>
</dbReference>
<evidence type="ECO:0000313" key="4">
    <source>
        <dbReference type="EMBL" id="CAG7629125.1"/>
    </source>
</evidence>
<dbReference type="InterPro" id="IPR032599">
    <property type="entry name" value="YcdB/YcdC_rep_domain"/>
</dbReference>
<proteinExistence type="predicted"/>
<feature type="domain" description="SLH" evidence="3">
    <location>
        <begin position="662"/>
        <end position="723"/>
    </location>
</feature>
<feature type="chain" id="PRO_5037081310" description="SLH domain-containing protein" evidence="2">
    <location>
        <begin position="27"/>
        <end position="791"/>
    </location>
</feature>
<evidence type="ECO:0000256" key="1">
    <source>
        <dbReference type="SAM" id="MobiDB-lite"/>
    </source>
</evidence>
<protein>
    <recommendedName>
        <fullName evidence="3">SLH domain-containing protein</fullName>
    </recommendedName>
</protein>
<feature type="region of interest" description="Disordered" evidence="1">
    <location>
        <begin position="285"/>
        <end position="310"/>
    </location>
</feature>
<feature type="domain" description="SLH" evidence="3">
    <location>
        <begin position="597"/>
        <end position="659"/>
    </location>
</feature>
<gene>
    <name evidence="4" type="ORF">PAESOLCIP111_03072</name>
</gene>
<dbReference type="Proteomes" id="UP000693672">
    <property type="component" value="Unassembled WGS sequence"/>
</dbReference>
<dbReference type="InterPro" id="IPR001119">
    <property type="entry name" value="SLH_dom"/>
</dbReference>
<keyword evidence="5" id="KW-1185">Reference proteome</keyword>
<accession>A0A916K5J0</accession>
<organism evidence="4 5">
    <name type="scientific">Paenibacillus solanacearum</name>
    <dbReference type="NCBI Taxonomy" id="2048548"/>
    <lineage>
        <taxon>Bacteria</taxon>
        <taxon>Bacillati</taxon>
        <taxon>Bacillota</taxon>
        <taxon>Bacilli</taxon>
        <taxon>Bacillales</taxon>
        <taxon>Paenibacillaceae</taxon>
        <taxon>Paenibacillus</taxon>
    </lineage>
</organism>
<dbReference type="RefSeq" id="WP_218092834.1">
    <property type="nucleotide sequence ID" value="NZ_CAJVAS010000012.1"/>
</dbReference>
<reference evidence="4" key="1">
    <citation type="submission" date="2021-06" db="EMBL/GenBank/DDBJ databases">
        <authorList>
            <person name="Criscuolo A."/>
        </authorList>
    </citation>
    <scope>NUCLEOTIDE SEQUENCE</scope>
    <source>
        <strain evidence="4">CIP111600</strain>
    </source>
</reference>